<organism evidence="1 2">
    <name type="scientific">Liquorilactobacillus vini DSM 20605</name>
    <dbReference type="NCBI Taxonomy" id="1133569"/>
    <lineage>
        <taxon>Bacteria</taxon>
        <taxon>Bacillati</taxon>
        <taxon>Bacillota</taxon>
        <taxon>Bacilli</taxon>
        <taxon>Lactobacillales</taxon>
        <taxon>Lactobacillaceae</taxon>
        <taxon>Liquorilactobacillus</taxon>
    </lineage>
</organism>
<proteinExistence type="predicted"/>
<dbReference type="PATRIC" id="fig|1133569.4.peg.1398"/>
<protein>
    <submittedName>
        <fullName evidence="1">Uncharacterized protein</fullName>
    </submittedName>
</protein>
<dbReference type="Proteomes" id="UP000051576">
    <property type="component" value="Unassembled WGS sequence"/>
</dbReference>
<comment type="caution">
    <text evidence="1">The sequence shown here is derived from an EMBL/GenBank/DDBJ whole genome shotgun (WGS) entry which is preliminary data.</text>
</comment>
<accession>A0A0R2C7Z2</accession>
<evidence type="ECO:0000313" key="1">
    <source>
        <dbReference type="EMBL" id="KRM87687.1"/>
    </source>
</evidence>
<dbReference type="EMBL" id="AYYX01000036">
    <property type="protein sequence ID" value="KRM87687.1"/>
    <property type="molecule type" value="Genomic_DNA"/>
</dbReference>
<sequence>MSETVNKLNELLKTQLLGLTGKAALFQLALICRNEGLENIKLFHFIVTLPLKNAPTFTKKSIDELRNIFNSLLATAFKHAEIQLLAGRMIRNLIYGELLNVGTGWFVDKKISQSESFKWMIQESLDSLDKADKNF</sequence>
<reference evidence="1 2" key="1">
    <citation type="journal article" date="2015" name="Genome Announc.">
        <title>Expanding the biotechnology potential of lactobacilli through comparative genomics of 213 strains and associated genera.</title>
        <authorList>
            <person name="Sun Z."/>
            <person name="Harris H.M."/>
            <person name="McCann A."/>
            <person name="Guo C."/>
            <person name="Argimon S."/>
            <person name="Zhang W."/>
            <person name="Yang X."/>
            <person name="Jeffery I.B."/>
            <person name="Cooney J.C."/>
            <person name="Kagawa T.F."/>
            <person name="Liu W."/>
            <person name="Song Y."/>
            <person name="Salvetti E."/>
            <person name="Wrobel A."/>
            <person name="Rasinkangas P."/>
            <person name="Parkhill J."/>
            <person name="Rea M.C."/>
            <person name="O'Sullivan O."/>
            <person name="Ritari J."/>
            <person name="Douillard F.P."/>
            <person name="Paul Ross R."/>
            <person name="Yang R."/>
            <person name="Briner A.E."/>
            <person name="Felis G.E."/>
            <person name="de Vos W.M."/>
            <person name="Barrangou R."/>
            <person name="Klaenhammer T.R."/>
            <person name="Caufield P.W."/>
            <person name="Cui Y."/>
            <person name="Zhang H."/>
            <person name="O'Toole P.W."/>
        </authorList>
    </citation>
    <scope>NUCLEOTIDE SEQUENCE [LARGE SCALE GENOMIC DNA]</scope>
    <source>
        <strain evidence="1 2">DSM 20605</strain>
    </source>
</reference>
<gene>
    <name evidence="1" type="ORF">FD21_GL001266</name>
</gene>
<keyword evidence="2" id="KW-1185">Reference proteome</keyword>
<dbReference type="eggNOG" id="COG1309">
    <property type="taxonomic scope" value="Bacteria"/>
</dbReference>
<name>A0A0R2C7Z2_9LACO</name>
<dbReference type="AlphaFoldDB" id="A0A0R2C7Z2"/>
<evidence type="ECO:0000313" key="2">
    <source>
        <dbReference type="Proteomes" id="UP000051576"/>
    </source>
</evidence>